<keyword evidence="1" id="KW-0472">Membrane</keyword>
<feature type="transmembrane region" description="Helical" evidence="1">
    <location>
        <begin position="127"/>
        <end position="147"/>
    </location>
</feature>
<evidence type="ECO:0000313" key="3">
    <source>
        <dbReference type="Proteomes" id="UP000326678"/>
    </source>
</evidence>
<sequence>MANTTQTKSKLERGYELFKEQLKSLLSFLNIFAISTIIFFLCIFIPYATLTGNVADWVKDVYSATEISKNNDINNCVYNVTKITAKAKEKQDTRNEKRFDDFDVIEKRLTDFKTPLIDKIPISASEAILYFPILITIFLLIFSLRLYEVVNTHKYILIDSSREVPLTDAFGVNKYARIPLWNIGFLVFLISIIYCISIFQLIATIYTNQCNLLNILREGISYRQNVYWYYFFYVISLFLFIISIVLIFKFGNKYKTRCKSWR</sequence>
<dbReference type="RefSeq" id="WP_152589803.1">
    <property type="nucleotide sequence ID" value="NZ_CP045226.1"/>
</dbReference>
<keyword evidence="1" id="KW-0812">Transmembrane</keyword>
<feature type="transmembrane region" description="Helical" evidence="1">
    <location>
        <begin position="25"/>
        <end position="48"/>
    </location>
</feature>
<name>A0A5P8W4N0_9NOSO</name>
<keyword evidence="1" id="KW-1133">Transmembrane helix</keyword>
<protein>
    <submittedName>
        <fullName evidence="2">Uncharacterized protein</fullName>
    </submittedName>
</protein>
<dbReference type="Proteomes" id="UP000326678">
    <property type="component" value="Chromosome Gxm1"/>
</dbReference>
<dbReference type="AlphaFoldDB" id="A0A5P8W4N0"/>
<keyword evidence="3" id="KW-1185">Reference proteome</keyword>
<accession>A0A5P8W4N0</accession>
<proteinExistence type="predicted"/>
<organism evidence="2 3">
    <name type="scientific">Nostoc sphaeroides CCNUC1</name>
    <dbReference type="NCBI Taxonomy" id="2653204"/>
    <lineage>
        <taxon>Bacteria</taxon>
        <taxon>Bacillati</taxon>
        <taxon>Cyanobacteriota</taxon>
        <taxon>Cyanophyceae</taxon>
        <taxon>Nostocales</taxon>
        <taxon>Nostocaceae</taxon>
        <taxon>Nostoc</taxon>
    </lineage>
</organism>
<evidence type="ECO:0000313" key="2">
    <source>
        <dbReference type="EMBL" id="QFS47461.1"/>
    </source>
</evidence>
<dbReference type="KEGG" id="nsh:GXM_04953"/>
<reference evidence="2 3" key="1">
    <citation type="submission" date="2019-10" db="EMBL/GenBank/DDBJ databases">
        <title>Genomic and transcriptomic insights into the perfect genentic adaptation of a filamentous nitrogen-fixing cyanobacterium to rice fields.</title>
        <authorList>
            <person name="Chen Z."/>
        </authorList>
    </citation>
    <scope>NUCLEOTIDE SEQUENCE [LARGE SCALE GENOMIC DNA]</scope>
    <source>
        <strain evidence="2">CCNUC1</strain>
    </source>
</reference>
<evidence type="ECO:0000256" key="1">
    <source>
        <dbReference type="SAM" id="Phobius"/>
    </source>
</evidence>
<feature type="transmembrane region" description="Helical" evidence="1">
    <location>
        <begin position="183"/>
        <end position="207"/>
    </location>
</feature>
<dbReference type="EMBL" id="CP045226">
    <property type="protein sequence ID" value="QFS47461.1"/>
    <property type="molecule type" value="Genomic_DNA"/>
</dbReference>
<gene>
    <name evidence="2" type="ORF">GXM_04953</name>
</gene>
<feature type="transmembrane region" description="Helical" evidence="1">
    <location>
        <begin position="227"/>
        <end position="248"/>
    </location>
</feature>